<gene>
    <name evidence="3" type="ORF">WJX75_006425</name>
</gene>
<organism evidence="3 4">
    <name type="scientific">Coccomyxa subellipsoidea</name>
    <dbReference type="NCBI Taxonomy" id="248742"/>
    <lineage>
        <taxon>Eukaryota</taxon>
        <taxon>Viridiplantae</taxon>
        <taxon>Chlorophyta</taxon>
        <taxon>core chlorophytes</taxon>
        <taxon>Trebouxiophyceae</taxon>
        <taxon>Trebouxiophyceae incertae sedis</taxon>
        <taxon>Coccomyxaceae</taxon>
        <taxon>Coccomyxa</taxon>
    </lineage>
</organism>
<accession>A0ABR2Z085</accession>
<evidence type="ECO:0000259" key="2">
    <source>
        <dbReference type="PROSITE" id="PS51140"/>
    </source>
</evidence>
<feature type="compositionally biased region" description="Basic and acidic residues" evidence="1">
    <location>
        <begin position="75"/>
        <end position="99"/>
    </location>
</feature>
<dbReference type="Proteomes" id="UP001491310">
    <property type="component" value="Unassembled WGS sequence"/>
</dbReference>
<dbReference type="InterPro" id="IPR009060">
    <property type="entry name" value="UBA-like_sf"/>
</dbReference>
<dbReference type="SMART" id="SM00546">
    <property type="entry name" value="CUE"/>
    <property type="match status" value="1"/>
</dbReference>
<dbReference type="EMBL" id="JALJOT010000002">
    <property type="protein sequence ID" value="KAK9917608.1"/>
    <property type="molecule type" value="Genomic_DNA"/>
</dbReference>
<reference evidence="3 4" key="1">
    <citation type="journal article" date="2024" name="Nat. Commun.">
        <title>Phylogenomics reveals the evolutionary origins of lichenization in chlorophyte algae.</title>
        <authorList>
            <person name="Puginier C."/>
            <person name="Libourel C."/>
            <person name="Otte J."/>
            <person name="Skaloud P."/>
            <person name="Haon M."/>
            <person name="Grisel S."/>
            <person name="Petersen M."/>
            <person name="Berrin J.G."/>
            <person name="Delaux P.M."/>
            <person name="Dal Grande F."/>
            <person name="Keller J."/>
        </authorList>
    </citation>
    <scope>NUCLEOTIDE SEQUENCE [LARGE SCALE GENOMIC DNA]</scope>
    <source>
        <strain evidence="3 4">SAG 216-7</strain>
    </source>
</reference>
<sequence length="186" mass="19794">MSHQVTGDPRAQFLSYDTTGKSKIQESAAGKEELEENISLIKDIAPGYGDGFIEACLVTCKGNTQQVANMLLEKKSPEPLKSMDHQMARSARHPSDRTLSETGDPRAAWMGSPTAPPKDVKPDASKEHTPHGISALGDPRAAWLGSDTTGGMLPPTGAHGPSGPHKDTAAEDAEGLYFKTGYPRAQ</sequence>
<dbReference type="PROSITE" id="PS51140">
    <property type="entry name" value="CUE"/>
    <property type="match status" value="1"/>
</dbReference>
<feature type="region of interest" description="Disordered" evidence="1">
    <location>
        <begin position="1"/>
        <end position="30"/>
    </location>
</feature>
<name>A0ABR2Z085_9CHLO</name>
<dbReference type="InterPro" id="IPR041800">
    <property type="entry name" value="ASCC2_CUE"/>
</dbReference>
<dbReference type="InterPro" id="IPR003892">
    <property type="entry name" value="CUE"/>
</dbReference>
<evidence type="ECO:0000313" key="3">
    <source>
        <dbReference type="EMBL" id="KAK9917608.1"/>
    </source>
</evidence>
<dbReference type="SUPFAM" id="SSF46934">
    <property type="entry name" value="UBA-like"/>
    <property type="match status" value="1"/>
</dbReference>
<dbReference type="CDD" id="cd14364">
    <property type="entry name" value="CUE_ASCC2"/>
    <property type="match status" value="1"/>
</dbReference>
<dbReference type="Gene3D" id="1.10.8.10">
    <property type="entry name" value="DNA helicase RuvA subunit, C-terminal domain"/>
    <property type="match status" value="1"/>
</dbReference>
<feature type="domain" description="CUE" evidence="2">
    <location>
        <begin position="33"/>
        <end position="76"/>
    </location>
</feature>
<keyword evidence="4" id="KW-1185">Reference proteome</keyword>
<proteinExistence type="predicted"/>
<evidence type="ECO:0000313" key="4">
    <source>
        <dbReference type="Proteomes" id="UP001491310"/>
    </source>
</evidence>
<protein>
    <recommendedName>
        <fullName evidence="2">CUE domain-containing protein</fullName>
    </recommendedName>
</protein>
<comment type="caution">
    <text evidence="3">The sequence shown here is derived from an EMBL/GenBank/DDBJ whole genome shotgun (WGS) entry which is preliminary data.</text>
</comment>
<feature type="compositionally biased region" description="Basic and acidic residues" evidence="1">
    <location>
        <begin position="118"/>
        <end position="130"/>
    </location>
</feature>
<feature type="region of interest" description="Disordered" evidence="1">
    <location>
        <begin position="75"/>
        <end position="186"/>
    </location>
</feature>
<dbReference type="Pfam" id="PF02845">
    <property type="entry name" value="CUE"/>
    <property type="match status" value="1"/>
</dbReference>
<evidence type="ECO:0000256" key="1">
    <source>
        <dbReference type="SAM" id="MobiDB-lite"/>
    </source>
</evidence>